<evidence type="ECO:0000256" key="1">
    <source>
        <dbReference type="SAM" id="SignalP"/>
    </source>
</evidence>
<reference evidence="2 3" key="1">
    <citation type="submission" date="2024-10" db="EMBL/GenBank/DDBJ databases">
        <title>The Natural Products Discovery Center: Release of the First 8490 Sequenced Strains for Exploring Actinobacteria Biosynthetic Diversity.</title>
        <authorList>
            <person name="Kalkreuter E."/>
            <person name="Kautsar S.A."/>
            <person name="Yang D."/>
            <person name="Bader C.D."/>
            <person name="Teijaro C.N."/>
            <person name="Fluegel L."/>
            <person name="Davis C.M."/>
            <person name="Simpson J.R."/>
            <person name="Lauterbach L."/>
            <person name="Steele A.D."/>
            <person name="Gui C."/>
            <person name="Meng S."/>
            <person name="Li G."/>
            <person name="Viehrig K."/>
            <person name="Ye F."/>
            <person name="Su P."/>
            <person name="Kiefer A.F."/>
            <person name="Nichols A."/>
            <person name="Cepeda A.J."/>
            <person name="Yan W."/>
            <person name="Fan B."/>
            <person name="Jiang Y."/>
            <person name="Adhikari A."/>
            <person name="Zheng C.-J."/>
            <person name="Schuster L."/>
            <person name="Cowan T.M."/>
            <person name="Smanski M.J."/>
            <person name="Chevrette M.G."/>
            <person name="De Carvalho L.P.S."/>
            <person name="Shen B."/>
        </authorList>
    </citation>
    <scope>NUCLEOTIDE SEQUENCE [LARGE SCALE GENOMIC DNA]</scope>
    <source>
        <strain evidence="2 3">NPDC050545</strain>
    </source>
</reference>
<evidence type="ECO:0008006" key="4">
    <source>
        <dbReference type="Google" id="ProtNLM"/>
    </source>
</evidence>
<protein>
    <recommendedName>
        <fullName evidence="4">DUF3108 domain-containing protein</fullName>
    </recommendedName>
</protein>
<evidence type="ECO:0000313" key="3">
    <source>
        <dbReference type="Proteomes" id="UP001612741"/>
    </source>
</evidence>
<proteinExistence type="predicted"/>
<name>A0ABW7ZAB8_9ACTN</name>
<dbReference type="Proteomes" id="UP001612741">
    <property type="component" value="Unassembled WGS sequence"/>
</dbReference>
<dbReference type="EMBL" id="JBITGY010000015">
    <property type="protein sequence ID" value="MFI6504449.1"/>
    <property type="molecule type" value="Genomic_DNA"/>
</dbReference>
<keyword evidence="3" id="KW-1185">Reference proteome</keyword>
<keyword evidence="1" id="KW-0732">Signal</keyword>
<organism evidence="2 3">
    <name type="scientific">Nonomuraea typhae</name>
    <dbReference type="NCBI Taxonomy" id="2603600"/>
    <lineage>
        <taxon>Bacteria</taxon>
        <taxon>Bacillati</taxon>
        <taxon>Actinomycetota</taxon>
        <taxon>Actinomycetes</taxon>
        <taxon>Streptosporangiales</taxon>
        <taxon>Streptosporangiaceae</taxon>
        <taxon>Nonomuraea</taxon>
    </lineage>
</organism>
<dbReference type="RefSeq" id="WP_397090194.1">
    <property type="nucleotide sequence ID" value="NZ_JBITGY010000015.1"/>
</dbReference>
<comment type="caution">
    <text evidence="2">The sequence shown here is derived from an EMBL/GenBank/DDBJ whole genome shotgun (WGS) entry which is preliminary data.</text>
</comment>
<feature type="chain" id="PRO_5045773896" description="DUF3108 domain-containing protein" evidence="1">
    <location>
        <begin position="25"/>
        <end position="277"/>
    </location>
</feature>
<evidence type="ECO:0000313" key="2">
    <source>
        <dbReference type="EMBL" id="MFI6504449.1"/>
    </source>
</evidence>
<gene>
    <name evidence="2" type="ORF">ACIBG2_44190</name>
</gene>
<accession>A0ABW7ZAB8</accession>
<feature type="signal peptide" evidence="1">
    <location>
        <begin position="1"/>
        <end position="24"/>
    </location>
</feature>
<sequence length="277" mass="30291">MRRTLACLTAAAGLVQLTSAAAYAAPATDPVKALQAELTRGRVVDVVCTAKDDFGRGLFVSYRMDGTIGFGPEGELAADLSQTLRSSDKLLDVAKKLGGKDELADEQKPVRIISSRYDDYVSGPVVDDAVPEGIKWVRYRHTNLPTSDRLLEVLEPETLRTLLAHRSSYRGGVLRGKIRTDALVKVSGAFVSRFGLRSKSGRVGTISYVIRFGPTGLVERVRAKAVMPFYDESIRIESDTRYSWGRRADVLLPLASEVIDREELGDDVPDEVSGGWS</sequence>